<dbReference type="Gene3D" id="3.40.50.1820">
    <property type="entry name" value="alpha/beta hydrolase"/>
    <property type="match status" value="1"/>
</dbReference>
<dbReference type="InterPro" id="IPR010071">
    <property type="entry name" value="AA_adenyl_dom"/>
</dbReference>
<evidence type="ECO:0000259" key="5">
    <source>
        <dbReference type="PROSITE" id="PS50075"/>
    </source>
</evidence>
<accession>A0A1I4M9B7</accession>
<dbReference type="InterPro" id="IPR009081">
    <property type="entry name" value="PP-bd_ACP"/>
</dbReference>
<keyword evidence="7" id="KW-1185">Reference proteome</keyword>
<feature type="domain" description="Carrier" evidence="5">
    <location>
        <begin position="1003"/>
        <end position="1077"/>
    </location>
</feature>
<dbReference type="NCBIfam" id="NF003417">
    <property type="entry name" value="PRK04813.1"/>
    <property type="match status" value="2"/>
</dbReference>
<dbReference type="FunFam" id="3.40.50.12780:FF:000012">
    <property type="entry name" value="Non-ribosomal peptide synthetase"/>
    <property type="match status" value="1"/>
</dbReference>
<dbReference type="GO" id="GO:0005737">
    <property type="term" value="C:cytoplasm"/>
    <property type="evidence" value="ECO:0007669"/>
    <property type="project" value="TreeGrafter"/>
</dbReference>
<dbReference type="FunFam" id="3.40.50.980:FF:000002">
    <property type="entry name" value="Enterobactin synthetase component F"/>
    <property type="match status" value="1"/>
</dbReference>
<dbReference type="CDD" id="cd05930">
    <property type="entry name" value="A_NRPS"/>
    <property type="match status" value="1"/>
</dbReference>
<dbReference type="FunFam" id="1.10.1200.10:FF:000005">
    <property type="entry name" value="Nonribosomal peptide synthetase 1"/>
    <property type="match status" value="1"/>
</dbReference>
<dbReference type="Gene3D" id="3.30.559.10">
    <property type="entry name" value="Chloramphenicol acetyltransferase-like domain"/>
    <property type="match status" value="2"/>
</dbReference>
<dbReference type="Pfam" id="PF13193">
    <property type="entry name" value="AMP-binding_C"/>
    <property type="match status" value="2"/>
</dbReference>
<dbReference type="FunFam" id="2.30.38.10:FF:000001">
    <property type="entry name" value="Non-ribosomal peptide synthetase PvdI"/>
    <property type="match status" value="1"/>
</dbReference>
<dbReference type="InterPro" id="IPR001031">
    <property type="entry name" value="Thioesterase"/>
</dbReference>
<dbReference type="InterPro" id="IPR020806">
    <property type="entry name" value="PKS_PP-bd"/>
</dbReference>
<dbReference type="PANTHER" id="PTHR45527">
    <property type="entry name" value="NONRIBOSOMAL PEPTIDE SYNTHETASE"/>
    <property type="match status" value="1"/>
</dbReference>
<dbReference type="GO" id="GO:0044550">
    <property type="term" value="P:secondary metabolite biosynthetic process"/>
    <property type="evidence" value="ECO:0007669"/>
    <property type="project" value="TreeGrafter"/>
</dbReference>
<keyword evidence="3" id="KW-0597">Phosphoprotein</keyword>
<name>A0A1I4M9B7_9ACTN</name>
<dbReference type="OrthoDB" id="2472181at2"/>
<dbReference type="InterPro" id="IPR045851">
    <property type="entry name" value="AMP-bd_C_sf"/>
</dbReference>
<dbReference type="Gene3D" id="3.30.300.30">
    <property type="match status" value="2"/>
</dbReference>
<dbReference type="InterPro" id="IPR020802">
    <property type="entry name" value="TesA-like"/>
</dbReference>
<dbReference type="GO" id="GO:0003824">
    <property type="term" value="F:catalytic activity"/>
    <property type="evidence" value="ECO:0007669"/>
    <property type="project" value="InterPro"/>
</dbReference>
<dbReference type="PROSITE" id="PS50075">
    <property type="entry name" value="CARRIER"/>
    <property type="match status" value="2"/>
</dbReference>
<dbReference type="GO" id="GO:0017000">
    <property type="term" value="P:antibiotic biosynthetic process"/>
    <property type="evidence" value="ECO:0007669"/>
    <property type="project" value="UniProtKB-ARBA"/>
</dbReference>
<evidence type="ECO:0000256" key="3">
    <source>
        <dbReference type="ARBA" id="ARBA00022553"/>
    </source>
</evidence>
<dbReference type="Gene3D" id="3.40.50.12780">
    <property type="entry name" value="N-terminal domain of ligase-like"/>
    <property type="match status" value="2"/>
</dbReference>
<keyword evidence="2" id="KW-0596">Phosphopantetheine</keyword>
<comment type="cofactor">
    <cofactor evidence="1">
        <name>pantetheine 4'-phosphate</name>
        <dbReference type="ChEBI" id="CHEBI:47942"/>
    </cofactor>
</comment>
<dbReference type="NCBIfam" id="TIGR01733">
    <property type="entry name" value="AA-adenyl-dom"/>
    <property type="match status" value="2"/>
</dbReference>
<organism evidence="6 7">
    <name type="scientific">Streptomyces pini</name>
    <dbReference type="NCBI Taxonomy" id="1520580"/>
    <lineage>
        <taxon>Bacteria</taxon>
        <taxon>Bacillati</taxon>
        <taxon>Actinomycetota</taxon>
        <taxon>Actinomycetes</taxon>
        <taxon>Kitasatosporales</taxon>
        <taxon>Streptomycetaceae</taxon>
        <taxon>Streptomyces</taxon>
    </lineage>
</organism>
<evidence type="ECO:0000256" key="4">
    <source>
        <dbReference type="SAM" id="MobiDB-lite"/>
    </source>
</evidence>
<dbReference type="InterPro" id="IPR029058">
    <property type="entry name" value="AB_hydrolase_fold"/>
</dbReference>
<dbReference type="InterPro" id="IPR006162">
    <property type="entry name" value="Ppantetheine_attach_site"/>
</dbReference>
<evidence type="ECO:0000256" key="2">
    <source>
        <dbReference type="ARBA" id="ARBA00022450"/>
    </source>
</evidence>
<reference evidence="7" key="1">
    <citation type="submission" date="2016-10" db="EMBL/GenBank/DDBJ databases">
        <authorList>
            <person name="Varghese N."/>
            <person name="Submissions S."/>
        </authorList>
    </citation>
    <scope>NUCLEOTIDE SEQUENCE [LARGE SCALE GENOMIC DNA]</scope>
    <source>
        <strain evidence="7">PL19</strain>
    </source>
</reference>
<feature type="region of interest" description="Disordered" evidence="4">
    <location>
        <begin position="1677"/>
        <end position="1702"/>
    </location>
</feature>
<sequence>MRVPRCWYSQYQSRGFLDDPKFPGQGSAARLDSEATRVEDILNSFEWAPLTAYQRDIWVANALFPKLPQFNLFVSQRLTGPVDTDRLAACLLEAVRRNDALRLRFTEEDGTPLQRVDSSDGPQVRMLDFTGEPDPRAACEAWMAESFGRPLSLTGGPAYELAVLKESGTAAHAYVKAHHILTDAWGLNLLLEQVRAHYAGEADDAPAPSCLAALEDEERYRNSPQYGRDRDHFRTALAGAVPPLFTRRAPSGSRGSGRHSFGLPREAAERIRERGQSPFAFVTAAFAAYLSRVHLADDVVIGVPLFNRRGRTQRRTVGHFANTLPLRVPVAKAATFAELVAAVQAGSRELQRHERLPLGDVLRDLPPGSPRELFDVTVSYVQWPSPREIPGLRQEFAGGTRAHDGDALAVVVAETAGTGDITVELDYARDVFDEDFPAAALGRHIRNLVLDALRDPDRPVGAIGMLDPDEREEIVHGLNRTAVDYPADRTLHGLFEEQAARTPDRTAVVGPGSGDALTYAELDARAGRLARALRADGVEPGDRVAVALERSTSTLVAVLAVLKAGAAYVPVDPAHPAERIRLLLEDSGARAILTGPGTPAPPRGPAVVRRADEPLTGPFGPLPDSGGPHDLAYVLYTSGSTGRPKGVMVEHRSVVNRLTWMQRRYAVGDGDVLLQKTPISFDVSVWELFWWGLAGARLALLAPGAEKDPRETLRTIGERGVTVVHFVPSMFGPFLDLLESRPELRAEAGSLRRVFCSGEALPPEQVNRFNRLLGPAGTRLVNLYGPTEATVDVSFHDCPGDPSRPVGRVPIGRPIDNIRLHVLDRHGNPQPAGAPGELCVAGDGVARGYLGRPELTARKFTDDPFTPGGRLYRTGDLARRLADGELEYLGRMDGQVKVRGNRVELGEVEHRLSRVPGVRGAVVVDTVDEDRSVRLAGCYVADRDLDAAGLRAALAQSLPDYMIPARYVRVDRIPLTPNGKADRGALRRLLPAEAGRGAGSGQAPRNATEAALAEIWSKVLGVEQVGPHDDYFALGGDSILMLRVRAEAEKRGLRVTLPDLARHTTVAELAARVTPATADDGEAAPEPFALVPGVDRARLLGTGAEDAYPATRLHLGMLYHSSEEKTSTVYRDVFHYRLACAWDEPAFRAAADRLVARHPALRSSFALAGHSEPLQIVHPRVTGVLSVADLRGTDGTAAEKALREHIEERRHHAYDHERPGLYHLHAHVRDGGRLDLVLSFHHAILDGWSVAGLMSELLRDYLHGLGADVAPVPDAALPSPALHVRDERRLLESRESREYWRDLLDGAEPVQLDPFVPYEPSPGEESVVRHVELPADLDEALKGFARGHALPLRLVLFTAHCLTLRLLADTDDVTTGLVTHGRPETEGADRIAGLFLNTMPFRLRPGQESWLETVRDVVRQERDSHPHRAYPLSAVQDDRGGAPLLDSAFTFVRLHTLEELFARADLELLDLTTYEETNFALLVNAIVDPRDGRTRLRLNCAGRSFTATQADLLADTYTAILRRIVEHPEEAPDFHFLVESDELPTNPAAEPADVMSLFAATAARQPDAEAVVHGGTRWTYAELERAARQVTRRLHELGVEPGAGVGIALDRSPEMIATVIGVLRAKAACVPLDVSYPPERIARMVERARPFRVVAHERHAGLVPDPGLVLPVESIPMPGPDGGAEPAGERETGTPETGERETGALPLDSLALILFTSGSSGEPKGVELPHRLWANYTQWQLRAETAAPGARTLQFAPLSFDVSFQEIFSTLAAGGTLHLVSEPDRRDPSALLRLMDEQEIERWFMPFVALQQIAEASQLLGVRPRALRVLISSGEQLRVTEEVRRFCAARPGTLLENQYGPTETNIASAHLLSGDPAGWPALPPIGTAIDGAEIHVLDSRLRPVPAGVRGEIYLGGACLALGYRGRPDLTEERFVPHPCGKPGVRLYRTGDLGRVLPGGDTVWLGRADNQVKVRGFRVEPAEIEIALTAMSDDFPGIRGAAVVARGRGDGLDSFLVAFLLGEEGSADLEEVRKRLRAVLPEYMVPAHLAWLPRLPLTPSGKRDDAALRRIPLETRREAGSAPPRNAHERALTDIFGEMLGRPGFGIHDDFFESGGTSLTAMRLIVTIEKRFGVRVPLTAFVAAPTVARLAELLRTGDAAAAFDPVVPIRSGGSRPPLFLVHPLGGNVLCYVRLARHLPDDQPLYALQAAGAEPGTEPVATMEGLAGSYLEAIRRVQPEGPYHLGGWSFGGFVAFEMARQLKRSGRDEVASLILLDSIAPSPGERPDVAERAMMEWFFWELIWVDRGGSAPVERIPDELGTDDERLDFIAERAARAGIVSARGARSAVRRLFEVYKANWASLRDYQPAPDPVDVTLIKATAPLPDVLRPMHGAARTLHDAPANGWATLTSGRLDVVDVSGDHLLLLDEPHVRSVGRAVAGAMAAGTEEPDGRTGREPVLTDEGAAQ</sequence>
<dbReference type="PROSITE" id="PS00012">
    <property type="entry name" value="PHOSPHOPANTETHEINE"/>
    <property type="match status" value="1"/>
</dbReference>
<dbReference type="SUPFAM" id="SSF53474">
    <property type="entry name" value="alpha/beta-Hydrolases"/>
    <property type="match status" value="1"/>
</dbReference>
<dbReference type="InterPro" id="IPR000873">
    <property type="entry name" value="AMP-dep_synth/lig_dom"/>
</dbReference>
<dbReference type="Pfam" id="PF00975">
    <property type="entry name" value="Thioesterase"/>
    <property type="match status" value="1"/>
</dbReference>
<dbReference type="InterPro" id="IPR036736">
    <property type="entry name" value="ACP-like_sf"/>
</dbReference>
<evidence type="ECO:0000313" key="6">
    <source>
        <dbReference type="EMBL" id="SFL99507.1"/>
    </source>
</evidence>
<dbReference type="Gene3D" id="1.10.1200.10">
    <property type="entry name" value="ACP-like"/>
    <property type="match status" value="2"/>
</dbReference>
<dbReference type="Pfam" id="PF00550">
    <property type="entry name" value="PP-binding"/>
    <property type="match status" value="2"/>
</dbReference>
<evidence type="ECO:0000313" key="7">
    <source>
        <dbReference type="Proteomes" id="UP000198928"/>
    </source>
</evidence>
<dbReference type="SUPFAM" id="SSF52777">
    <property type="entry name" value="CoA-dependent acyltransferases"/>
    <property type="match status" value="4"/>
</dbReference>
<dbReference type="InterPro" id="IPR001242">
    <property type="entry name" value="Condensation_dom"/>
</dbReference>
<dbReference type="SMART" id="SM00824">
    <property type="entry name" value="PKS_TE"/>
    <property type="match status" value="1"/>
</dbReference>
<dbReference type="PROSITE" id="PS00455">
    <property type="entry name" value="AMP_BINDING"/>
    <property type="match status" value="2"/>
</dbReference>
<dbReference type="PANTHER" id="PTHR45527:SF14">
    <property type="entry name" value="PLIPASTATIN SYNTHASE SUBUNIT B"/>
    <property type="match status" value="1"/>
</dbReference>
<proteinExistence type="predicted"/>
<dbReference type="Pfam" id="PF00668">
    <property type="entry name" value="Condensation"/>
    <property type="match status" value="2"/>
</dbReference>
<dbReference type="FunFam" id="3.40.50.980:FF:000001">
    <property type="entry name" value="Non-ribosomal peptide synthetase"/>
    <property type="match status" value="1"/>
</dbReference>
<dbReference type="EMBL" id="FOSG01000037">
    <property type="protein sequence ID" value="SFL99507.1"/>
    <property type="molecule type" value="Genomic_DNA"/>
</dbReference>
<dbReference type="SMART" id="SM00823">
    <property type="entry name" value="PKS_PP"/>
    <property type="match status" value="2"/>
</dbReference>
<dbReference type="GO" id="GO:0031177">
    <property type="term" value="F:phosphopantetheine binding"/>
    <property type="evidence" value="ECO:0007669"/>
    <property type="project" value="InterPro"/>
</dbReference>
<dbReference type="InterPro" id="IPR023213">
    <property type="entry name" value="CAT-like_dom_sf"/>
</dbReference>
<dbReference type="InterPro" id="IPR025110">
    <property type="entry name" value="AMP-bd_C"/>
</dbReference>
<dbReference type="SUPFAM" id="SSF56801">
    <property type="entry name" value="Acetyl-CoA synthetase-like"/>
    <property type="match status" value="2"/>
</dbReference>
<evidence type="ECO:0000256" key="1">
    <source>
        <dbReference type="ARBA" id="ARBA00001957"/>
    </source>
</evidence>
<dbReference type="SUPFAM" id="SSF47336">
    <property type="entry name" value="ACP-like"/>
    <property type="match status" value="2"/>
</dbReference>
<dbReference type="InterPro" id="IPR020845">
    <property type="entry name" value="AMP-binding_CS"/>
</dbReference>
<gene>
    <name evidence="6" type="ORF">SAMN05192584_1376</name>
</gene>
<dbReference type="GO" id="GO:0043041">
    <property type="term" value="P:amino acid activation for nonribosomal peptide biosynthetic process"/>
    <property type="evidence" value="ECO:0007669"/>
    <property type="project" value="TreeGrafter"/>
</dbReference>
<protein>
    <submittedName>
        <fullName evidence="6">Amino acid adenylation domain-containing protein</fullName>
    </submittedName>
</protein>
<dbReference type="InterPro" id="IPR042099">
    <property type="entry name" value="ANL_N_sf"/>
</dbReference>
<dbReference type="GO" id="GO:0008610">
    <property type="term" value="P:lipid biosynthetic process"/>
    <property type="evidence" value="ECO:0007669"/>
    <property type="project" value="UniProtKB-ARBA"/>
</dbReference>
<dbReference type="Proteomes" id="UP000198928">
    <property type="component" value="Unassembled WGS sequence"/>
</dbReference>
<feature type="domain" description="Carrier" evidence="5">
    <location>
        <begin position="2082"/>
        <end position="2157"/>
    </location>
</feature>
<feature type="region of interest" description="Disordered" evidence="4">
    <location>
        <begin position="2440"/>
        <end position="2465"/>
    </location>
</feature>
<feature type="compositionally biased region" description="Basic and acidic residues" evidence="4">
    <location>
        <begin position="1687"/>
        <end position="1702"/>
    </location>
</feature>
<dbReference type="Gene3D" id="3.30.559.30">
    <property type="entry name" value="Nonribosomal peptide synthetase, condensation domain"/>
    <property type="match status" value="2"/>
</dbReference>
<dbReference type="Pfam" id="PF00501">
    <property type="entry name" value="AMP-binding"/>
    <property type="match status" value="2"/>
</dbReference>